<evidence type="ECO:0000313" key="2">
    <source>
        <dbReference type="EMBL" id="ORY44425.1"/>
    </source>
</evidence>
<accession>A0A1Y2CDP0</accession>
<dbReference type="Proteomes" id="UP000193642">
    <property type="component" value="Unassembled WGS sequence"/>
</dbReference>
<comment type="caution">
    <text evidence="2">The sequence shown here is derived from an EMBL/GenBank/DDBJ whole genome shotgun (WGS) entry which is preliminary data.</text>
</comment>
<sequence length="148" mass="16572">MGMAIPTTDKEVYDIVVTGFDIYNQEHIMKVVPKDINNTTIDDIKHYFNAIFDKYKSSAIQSSCGFLQAGKECPPCPGDAEGVKGPCFGHFYPCTPLKITKYQEKLIGMKSRKESTTNKPSTIYHYFPSHTNSPSETDSDMDDSELPT</sequence>
<protein>
    <submittedName>
        <fullName evidence="2">Uncharacterized protein</fullName>
    </submittedName>
</protein>
<evidence type="ECO:0000256" key="1">
    <source>
        <dbReference type="SAM" id="MobiDB-lite"/>
    </source>
</evidence>
<gene>
    <name evidence="2" type="ORF">BCR33DRAFT_785100</name>
</gene>
<keyword evidence="3" id="KW-1185">Reference proteome</keyword>
<organism evidence="2 3">
    <name type="scientific">Rhizoclosmatium globosum</name>
    <dbReference type="NCBI Taxonomy" id="329046"/>
    <lineage>
        <taxon>Eukaryota</taxon>
        <taxon>Fungi</taxon>
        <taxon>Fungi incertae sedis</taxon>
        <taxon>Chytridiomycota</taxon>
        <taxon>Chytridiomycota incertae sedis</taxon>
        <taxon>Chytridiomycetes</taxon>
        <taxon>Chytridiales</taxon>
        <taxon>Chytriomycetaceae</taxon>
        <taxon>Rhizoclosmatium</taxon>
    </lineage>
</organism>
<evidence type="ECO:0000313" key="3">
    <source>
        <dbReference type="Proteomes" id="UP000193642"/>
    </source>
</evidence>
<reference evidence="2 3" key="1">
    <citation type="submission" date="2016-07" db="EMBL/GenBank/DDBJ databases">
        <title>Pervasive Adenine N6-methylation of Active Genes in Fungi.</title>
        <authorList>
            <consortium name="DOE Joint Genome Institute"/>
            <person name="Mondo S.J."/>
            <person name="Dannebaum R.O."/>
            <person name="Kuo R.C."/>
            <person name="Labutti K."/>
            <person name="Haridas S."/>
            <person name="Kuo A."/>
            <person name="Salamov A."/>
            <person name="Ahrendt S.R."/>
            <person name="Lipzen A."/>
            <person name="Sullivan W."/>
            <person name="Andreopoulos W.B."/>
            <person name="Clum A."/>
            <person name="Lindquist E."/>
            <person name="Daum C."/>
            <person name="Ramamoorthy G.K."/>
            <person name="Gryganskyi A."/>
            <person name="Culley D."/>
            <person name="Magnuson J.K."/>
            <person name="James T.Y."/>
            <person name="O'Malley M.A."/>
            <person name="Stajich J.E."/>
            <person name="Spatafora J.W."/>
            <person name="Visel A."/>
            <person name="Grigoriev I.V."/>
        </authorList>
    </citation>
    <scope>NUCLEOTIDE SEQUENCE [LARGE SCALE GENOMIC DNA]</scope>
    <source>
        <strain evidence="2 3">JEL800</strain>
    </source>
</reference>
<dbReference type="AlphaFoldDB" id="A0A1Y2CDP0"/>
<feature type="compositionally biased region" description="Acidic residues" evidence="1">
    <location>
        <begin position="137"/>
        <end position="148"/>
    </location>
</feature>
<name>A0A1Y2CDP0_9FUNG</name>
<proteinExistence type="predicted"/>
<dbReference type="EMBL" id="MCGO01000022">
    <property type="protein sequence ID" value="ORY44425.1"/>
    <property type="molecule type" value="Genomic_DNA"/>
</dbReference>
<feature type="region of interest" description="Disordered" evidence="1">
    <location>
        <begin position="111"/>
        <end position="148"/>
    </location>
</feature>